<dbReference type="NCBIfam" id="TIGR03297">
    <property type="entry name" value="Ppyr-DeCO2ase"/>
    <property type="match status" value="1"/>
</dbReference>
<dbReference type="CDD" id="cd03371">
    <property type="entry name" value="TPP_PpyrDC"/>
    <property type="match status" value="1"/>
</dbReference>
<sequence length="375" mass="39876">MINPADFFAALTQSGVGYFTGVPDSLLKTFCAYVTDNTEASNHVIAANEGAAVGLAVGYHLATGQIPLVYLQNSGLGNTINPLTSLVDAEVYSIPMLLMVGWRGEPGVKDEPQHVKQGRITLDMLESMQLPYTVIDGTEPDIDAVVSAATASAKELGSAHFLVVRKGSFDSYKMQAGLAQDFGWNREDAIKAIVDQLGASDIVVATTGMASRELFECRVALGQSHEQDFLTVGGMGHASQIALGIASQKEDRQIVCIDGDGAALMHLGSMAINGMANMKNFKHIIINNGAHDSVGGQPTVAFDIDLPKIAEACGYRQVNTCDSSDTLTADLKSFFDAPGPSVLEIKVNKGNRSDLGRPTTTPKQNKQAFMSFVQS</sequence>
<keyword evidence="2" id="KW-0786">Thiamine pyrophosphate</keyword>
<dbReference type="Gene3D" id="3.40.50.970">
    <property type="match status" value="2"/>
</dbReference>
<evidence type="ECO:0000256" key="1">
    <source>
        <dbReference type="ARBA" id="ARBA00022793"/>
    </source>
</evidence>
<dbReference type="InterPro" id="IPR011766">
    <property type="entry name" value="TPP_enzyme_TPP-bd"/>
</dbReference>
<dbReference type="KEGG" id="osg:BST96_06900"/>
<evidence type="ECO:0000313" key="6">
    <source>
        <dbReference type="EMBL" id="ARN73866.1"/>
    </source>
</evidence>
<dbReference type="InterPro" id="IPR017684">
    <property type="entry name" value="Phosphono-pyrv_decarboxylase"/>
</dbReference>
<keyword evidence="1" id="KW-0210">Decarboxylase</keyword>
<dbReference type="AlphaFoldDB" id="A0A1X9N855"/>
<keyword evidence="3" id="KW-0456">Lyase</keyword>
<name>A0A1X9N855_9GAMM</name>
<keyword evidence="6" id="KW-0670">Pyruvate</keyword>
<evidence type="ECO:0000259" key="4">
    <source>
        <dbReference type="Pfam" id="PF02775"/>
    </source>
</evidence>
<dbReference type="InterPro" id="IPR029061">
    <property type="entry name" value="THDP-binding"/>
</dbReference>
<dbReference type="RefSeq" id="WP_085757987.1">
    <property type="nucleotide sequence ID" value="NZ_CP019343.1"/>
</dbReference>
<reference evidence="6 7" key="1">
    <citation type="submission" date="2016-11" db="EMBL/GenBank/DDBJ databases">
        <title>Trade-off between light-utilization and light-protection in marine flavobacteria.</title>
        <authorList>
            <person name="Kumagai Y."/>
        </authorList>
    </citation>
    <scope>NUCLEOTIDE SEQUENCE [LARGE SCALE GENOMIC DNA]</scope>
    <source>
        <strain evidence="6 7">NBRC 107125</strain>
    </source>
</reference>
<dbReference type="PANTHER" id="PTHR42818:SF1">
    <property type="entry name" value="SULFOPYRUVATE DECARBOXYLASE"/>
    <property type="match status" value="1"/>
</dbReference>
<evidence type="ECO:0000256" key="3">
    <source>
        <dbReference type="ARBA" id="ARBA00023239"/>
    </source>
</evidence>
<dbReference type="GO" id="GO:0030976">
    <property type="term" value="F:thiamine pyrophosphate binding"/>
    <property type="evidence" value="ECO:0007669"/>
    <property type="project" value="InterPro"/>
</dbReference>
<evidence type="ECO:0000256" key="2">
    <source>
        <dbReference type="ARBA" id="ARBA00023052"/>
    </source>
</evidence>
<dbReference type="PANTHER" id="PTHR42818">
    <property type="entry name" value="SULFOPYRUVATE DECARBOXYLASE SUBUNIT ALPHA"/>
    <property type="match status" value="1"/>
</dbReference>
<evidence type="ECO:0000313" key="7">
    <source>
        <dbReference type="Proteomes" id="UP000193450"/>
    </source>
</evidence>
<dbReference type="SUPFAM" id="SSF52518">
    <property type="entry name" value="Thiamin diphosphate-binding fold (THDP-binding)"/>
    <property type="match status" value="2"/>
</dbReference>
<dbReference type="GO" id="GO:0032923">
    <property type="term" value="P:organic phosphonate biosynthetic process"/>
    <property type="evidence" value="ECO:0007669"/>
    <property type="project" value="InterPro"/>
</dbReference>
<keyword evidence="7" id="KW-1185">Reference proteome</keyword>
<dbReference type="OrthoDB" id="9785953at2"/>
<dbReference type="InterPro" id="IPR051818">
    <property type="entry name" value="TPP_dependent_decarboxylase"/>
</dbReference>
<evidence type="ECO:0000259" key="5">
    <source>
        <dbReference type="Pfam" id="PF02776"/>
    </source>
</evidence>
<feature type="domain" description="Thiamine pyrophosphate enzyme N-terminal TPP-binding" evidence="5">
    <location>
        <begin position="7"/>
        <end position="118"/>
    </location>
</feature>
<dbReference type="Pfam" id="PF02776">
    <property type="entry name" value="TPP_enzyme_N"/>
    <property type="match status" value="1"/>
</dbReference>
<accession>A0A1X9N855</accession>
<dbReference type="CDD" id="cd07035">
    <property type="entry name" value="TPP_PYR_POX_like"/>
    <property type="match status" value="1"/>
</dbReference>
<dbReference type="FunFam" id="3.40.50.970:FF:000100">
    <property type="entry name" value="Putative phosphonopyruvate decarboxylase"/>
    <property type="match status" value="1"/>
</dbReference>
<protein>
    <submittedName>
        <fullName evidence="6">Phosphonopyruvate decarboxylase</fullName>
    </submittedName>
</protein>
<dbReference type="GO" id="GO:0033980">
    <property type="term" value="F:phosphonopyruvate decarboxylase activity"/>
    <property type="evidence" value="ECO:0007669"/>
    <property type="project" value="InterPro"/>
</dbReference>
<dbReference type="EMBL" id="CP019343">
    <property type="protein sequence ID" value="ARN73866.1"/>
    <property type="molecule type" value="Genomic_DNA"/>
</dbReference>
<dbReference type="STRING" id="716816.BST96_06900"/>
<dbReference type="Proteomes" id="UP000193450">
    <property type="component" value="Chromosome"/>
</dbReference>
<organism evidence="6 7">
    <name type="scientific">Oceanicoccus sagamiensis</name>
    <dbReference type="NCBI Taxonomy" id="716816"/>
    <lineage>
        <taxon>Bacteria</taxon>
        <taxon>Pseudomonadati</taxon>
        <taxon>Pseudomonadota</taxon>
        <taxon>Gammaproteobacteria</taxon>
        <taxon>Cellvibrionales</taxon>
        <taxon>Spongiibacteraceae</taxon>
        <taxon>Oceanicoccus</taxon>
    </lineage>
</organism>
<dbReference type="InterPro" id="IPR012001">
    <property type="entry name" value="Thiamin_PyroP_enz_TPP-bd_dom"/>
</dbReference>
<feature type="domain" description="Thiamine pyrophosphate enzyme TPP-binding" evidence="4">
    <location>
        <begin position="230"/>
        <end position="345"/>
    </location>
</feature>
<proteinExistence type="predicted"/>
<dbReference type="Pfam" id="PF02775">
    <property type="entry name" value="TPP_enzyme_C"/>
    <property type="match status" value="1"/>
</dbReference>
<gene>
    <name evidence="6" type="ORF">BST96_06900</name>
</gene>